<proteinExistence type="inferred from homology"/>
<gene>
    <name evidence="6" type="ORF">CASFOL_005268</name>
</gene>
<accession>A0ABD3E6Y4</accession>
<evidence type="ECO:0000313" key="6">
    <source>
        <dbReference type="EMBL" id="KAL3648865.1"/>
    </source>
</evidence>
<evidence type="ECO:0000256" key="3">
    <source>
        <dbReference type="PROSITE-ProRule" id="PRU00708"/>
    </source>
</evidence>
<comment type="caution">
    <text evidence="6">The sequence shown here is derived from an EMBL/GenBank/DDBJ whole genome shotgun (WGS) entry which is preliminary data.</text>
</comment>
<keyword evidence="2" id="KW-0677">Repeat</keyword>
<sequence length="585" mass="66193">MYTRRAAIIGTVKSLHPLFKVRKTTAPEFPYSVSTLGFLRNLSTATERSDYYNNLDGNISDNQSFQSGYNQNGSFYGRDFGGAVQNQSPNLVYGQTPNLITENSNFSVDNAVNRFDYDPANQNIRFNSGNLNAGEQNQNPNLLHNQNVGNFASDYLGNGQQNSNINVQSNFGPSYDGNEQQNNEVSTEQSRHGPIEDLDRLINEGNLKEAVETLGILQDKNVEVDLTRFMSLMRVCGEYEALTQAKSVHEHLLKSNAGTHLEIRTYNRILEMYSKCGSMIDAFQVFDEMPTRNLTSWDIMISWLAKNGHGEESIELFTEFKKSGLKPDGQMFIGVFYACGVICDTTEGLLHFESMMKDYEIAPTMDHYVSIIDMFGNAGCLDEALEYIENMQIKPSVKVWETLLKSCRMQGNMELGDRCSDIIQLLDPARLNEQFLAGLVPINPSDVVKEKEKKRLNIRSRVHEFRAGDRSQPGTEMIYLMLRGLKQQMKDAGYVPELRMVLHDVDQEDKEEALMAHSERLAAAQGFMTSAARTPLRIIKNLRVCVDCHNVLKIMSTIVGRVIIARDSKRFHHFKDGSCSCNDYW</sequence>
<dbReference type="EMBL" id="JAVIJP010000007">
    <property type="protein sequence ID" value="KAL3648865.1"/>
    <property type="molecule type" value="Genomic_DNA"/>
</dbReference>
<dbReference type="PANTHER" id="PTHR47926">
    <property type="entry name" value="PENTATRICOPEPTIDE REPEAT-CONTAINING PROTEIN"/>
    <property type="match status" value="1"/>
</dbReference>
<feature type="repeat" description="PPR" evidence="3">
    <location>
        <begin position="262"/>
        <end position="292"/>
    </location>
</feature>
<dbReference type="FunFam" id="1.25.40.10:FF:000158">
    <property type="entry name" value="pentatricopeptide repeat-containing protein At2g33680"/>
    <property type="match status" value="1"/>
</dbReference>
<dbReference type="InterPro" id="IPR046960">
    <property type="entry name" value="PPR_At4g14850-like_plant"/>
</dbReference>
<comment type="similarity">
    <text evidence="1">Belongs to the PPR family. PCMP-H subfamily.</text>
</comment>
<evidence type="ECO:0000259" key="5">
    <source>
        <dbReference type="Pfam" id="PF14432"/>
    </source>
</evidence>
<evidence type="ECO:0000256" key="4">
    <source>
        <dbReference type="SAM" id="MobiDB-lite"/>
    </source>
</evidence>
<dbReference type="Pfam" id="PF01535">
    <property type="entry name" value="PPR"/>
    <property type="match status" value="3"/>
</dbReference>
<dbReference type="InterPro" id="IPR002885">
    <property type="entry name" value="PPR_rpt"/>
</dbReference>
<dbReference type="NCBIfam" id="TIGR00756">
    <property type="entry name" value="PPR"/>
    <property type="match status" value="2"/>
</dbReference>
<dbReference type="Pfam" id="PF14432">
    <property type="entry name" value="DYW_deaminase"/>
    <property type="match status" value="1"/>
</dbReference>
<name>A0ABD3E6Y4_9LAMI</name>
<evidence type="ECO:0000313" key="7">
    <source>
        <dbReference type="Proteomes" id="UP001632038"/>
    </source>
</evidence>
<dbReference type="PROSITE" id="PS51375">
    <property type="entry name" value="PPR"/>
    <property type="match status" value="2"/>
</dbReference>
<evidence type="ECO:0000256" key="1">
    <source>
        <dbReference type="ARBA" id="ARBA00006643"/>
    </source>
</evidence>
<feature type="compositionally biased region" description="Polar residues" evidence="4">
    <location>
        <begin position="170"/>
        <end position="188"/>
    </location>
</feature>
<evidence type="ECO:0000256" key="2">
    <source>
        <dbReference type="ARBA" id="ARBA00022737"/>
    </source>
</evidence>
<dbReference type="Proteomes" id="UP001632038">
    <property type="component" value="Unassembled WGS sequence"/>
</dbReference>
<dbReference type="AlphaFoldDB" id="A0ABD3E6Y4"/>
<reference evidence="7" key="1">
    <citation type="journal article" date="2024" name="IScience">
        <title>Strigolactones Initiate the Formation of Haustorium-like Structures in Castilleja.</title>
        <authorList>
            <person name="Buerger M."/>
            <person name="Peterson D."/>
            <person name="Chory J."/>
        </authorList>
    </citation>
    <scope>NUCLEOTIDE SEQUENCE [LARGE SCALE GENOMIC DNA]</scope>
</reference>
<keyword evidence="7" id="KW-1185">Reference proteome</keyword>
<feature type="repeat" description="PPR" evidence="3">
    <location>
        <begin position="293"/>
        <end position="327"/>
    </location>
</feature>
<organism evidence="6 7">
    <name type="scientific">Castilleja foliolosa</name>
    <dbReference type="NCBI Taxonomy" id="1961234"/>
    <lineage>
        <taxon>Eukaryota</taxon>
        <taxon>Viridiplantae</taxon>
        <taxon>Streptophyta</taxon>
        <taxon>Embryophyta</taxon>
        <taxon>Tracheophyta</taxon>
        <taxon>Spermatophyta</taxon>
        <taxon>Magnoliopsida</taxon>
        <taxon>eudicotyledons</taxon>
        <taxon>Gunneridae</taxon>
        <taxon>Pentapetalae</taxon>
        <taxon>asterids</taxon>
        <taxon>lamiids</taxon>
        <taxon>Lamiales</taxon>
        <taxon>Orobanchaceae</taxon>
        <taxon>Pedicularideae</taxon>
        <taxon>Castillejinae</taxon>
        <taxon>Castilleja</taxon>
    </lineage>
</organism>
<dbReference type="InterPro" id="IPR032867">
    <property type="entry name" value="DYW_dom"/>
</dbReference>
<dbReference type="Gene3D" id="1.25.40.10">
    <property type="entry name" value="Tetratricopeptide repeat domain"/>
    <property type="match status" value="2"/>
</dbReference>
<dbReference type="InterPro" id="IPR011990">
    <property type="entry name" value="TPR-like_helical_dom_sf"/>
</dbReference>
<dbReference type="GO" id="GO:0099402">
    <property type="term" value="P:plant organ development"/>
    <property type="evidence" value="ECO:0007669"/>
    <property type="project" value="UniProtKB-ARBA"/>
</dbReference>
<feature type="domain" description="DYW" evidence="5">
    <location>
        <begin position="493"/>
        <end position="585"/>
    </location>
</feature>
<protein>
    <recommendedName>
        <fullName evidence="5">DYW domain-containing protein</fullName>
    </recommendedName>
</protein>
<feature type="region of interest" description="Disordered" evidence="4">
    <location>
        <begin position="170"/>
        <end position="192"/>
    </location>
</feature>
<dbReference type="PANTHER" id="PTHR47926:SF388">
    <property type="entry name" value="DYW DOMAIN-CONTAINING PROTEIN"/>
    <property type="match status" value="1"/>
</dbReference>